<name>A0A0M9AB94_9HYME</name>
<evidence type="ECO:0000313" key="2">
    <source>
        <dbReference type="Proteomes" id="UP000053105"/>
    </source>
</evidence>
<gene>
    <name evidence="1" type="ORF">WN51_02885</name>
</gene>
<keyword evidence="2" id="KW-1185">Reference proteome</keyword>
<dbReference type="Proteomes" id="UP000053105">
    <property type="component" value="Unassembled WGS sequence"/>
</dbReference>
<accession>A0A0M9AB94</accession>
<dbReference type="EMBL" id="KQ435711">
    <property type="protein sequence ID" value="KOX79619.1"/>
    <property type="molecule type" value="Genomic_DNA"/>
</dbReference>
<evidence type="ECO:0000313" key="1">
    <source>
        <dbReference type="EMBL" id="KOX79619.1"/>
    </source>
</evidence>
<organism evidence="1 2">
    <name type="scientific">Melipona quadrifasciata</name>
    <dbReference type="NCBI Taxonomy" id="166423"/>
    <lineage>
        <taxon>Eukaryota</taxon>
        <taxon>Metazoa</taxon>
        <taxon>Ecdysozoa</taxon>
        <taxon>Arthropoda</taxon>
        <taxon>Hexapoda</taxon>
        <taxon>Insecta</taxon>
        <taxon>Pterygota</taxon>
        <taxon>Neoptera</taxon>
        <taxon>Endopterygota</taxon>
        <taxon>Hymenoptera</taxon>
        <taxon>Apocrita</taxon>
        <taxon>Aculeata</taxon>
        <taxon>Apoidea</taxon>
        <taxon>Anthophila</taxon>
        <taxon>Apidae</taxon>
        <taxon>Melipona</taxon>
    </lineage>
</organism>
<sequence>MRAAFVAQCITRSQCPRKVVNRTELVTIFHLNQRHTDRYSQICSIRCRISPTNADFPTCHRTLH</sequence>
<reference evidence="1 2" key="1">
    <citation type="submission" date="2015-07" db="EMBL/GenBank/DDBJ databases">
        <title>The genome of Melipona quadrifasciata.</title>
        <authorList>
            <person name="Pan H."/>
            <person name="Kapheim K."/>
        </authorList>
    </citation>
    <scope>NUCLEOTIDE SEQUENCE [LARGE SCALE GENOMIC DNA]</scope>
    <source>
        <strain evidence="1">0111107301</strain>
        <tissue evidence="1">Whole body</tissue>
    </source>
</reference>
<proteinExistence type="predicted"/>
<protein>
    <submittedName>
        <fullName evidence="1">Uncharacterized protein</fullName>
    </submittedName>
</protein>
<dbReference type="AlphaFoldDB" id="A0A0M9AB94"/>